<dbReference type="Proteomes" id="UP000198651">
    <property type="component" value="Chromosome I"/>
</dbReference>
<evidence type="ECO:0000313" key="2">
    <source>
        <dbReference type="EMBL" id="CUT17877.1"/>
    </source>
</evidence>
<reference evidence="3" key="1">
    <citation type="submission" date="2015-11" db="EMBL/GenBank/DDBJ databases">
        <authorList>
            <person name="Seth-Smith H.M.B."/>
        </authorList>
    </citation>
    <scope>NUCLEOTIDE SEQUENCE [LARGE SCALE GENOMIC DNA]</scope>
    <source>
        <strain evidence="3">2013Ark11</strain>
    </source>
</reference>
<keyword evidence="3" id="KW-1185">Reference proteome</keyword>
<proteinExistence type="predicted"/>
<dbReference type="OrthoDB" id="9776369at2"/>
<dbReference type="AlphaFoldDB" id="A0A0S4M275"/>
<feature type="compositionally biased region" description="Basic and acidic residues" evidence="1">
    <location>
        <begin position="19"/>
        <end position="28"/>
    </location>
</feature>
<accession>A0A0S4M275</accession>
<organism evidence="2 3">
    <name type="scientific">Candidatus Ichthyocystis hellenicum</name>
    <dbReference type="NCBI Taxonomy" id="1561003"/>
    <lineage>
        <taxon>Bacteria</taxon>
        <taxon>Pseudomonadati</taxon>
        <taxon>Pseudomonadota</taxon>
        <taxon>Betaproteobacteria</taxon>
        <taxon>Burkholderiales</taxon>
        <taxon>Candidatus Ichthyocystis</taxon>
    </lineage>
</organism>
<sequence>MYPYHSSNNLTESNIGDNKNVRNDTHDNTTDHVYVEDLRTSREYGFNHCVGVIAKDDPHTHILNFCTHDTPYQDNTNEEDLSPPDIFKLPQLNESNTDQPSTSSALKRQYIGDESILIEPISKVICLKQIMGSEKNYIASLAFTEKITTASNLKHIEQTKKHLDKSKIPKQPIIKKEIPTESNSCNTREIMCVERTCNTSSLSTEYVAEKSTLTDNKTLSITPELGIVEPKKISIKKNIILKPYQHHHINLWYTKTNSRIVYIDAIKKIVIDNNELFKRRVLEKIGKTVERRNLLKSSINLSPTYSNIRKYVLDKISSLLEDGTVDSGILITPGMSISDLRSSCISNDMFFKKLRKYCEKIKKDIRLTPNNNLSRIFQSGAIFNLNSTTNPTNIKVKFYSKKDRFIPDLKELIIDTTSNLPNNIISEIEKIDPKSIINSLFSDVHGVLASKSLIKNMNLLFTSNRHEFVFANKRFDDNLNSFNKLLEKIANIVRKFCIFHDGVFLPDESTVEKLSKYLLSDMYGISSKFHKKLKLPAQNIPKPLDSIDNVNLKSNYTKNMTTSVTINIDPSEQKTMIKELGLKPYRKTNLISAENTSNIYEDAIKKISIDNNYLFKNIVLEELSAYITSRGFTKSSINISTTYSNVRKYILNKISPYISDAITTTDILITPGMSLSDLAYNCVLNNLFFEKLSKNCEEAVKNINLVPDNYFLRIIQSHIYLDSHERLLITHKKNKLCSAIKLLITETISNLPNNIIHELKKFNPNEIADGLFVNIHNVYLQKSLIRKLELIFNSNKRAGNKFKPNLNLVNKLLKKLLGEVKTHPLLHAGKTFFPGESTAKLLSKYLLSDLYGISINIRDNMGSSLLKKSIVIPPKKLNWNPDSISPLYVYKLALSRIDIDKNNFECSFIDKSKNYPLVIKYLSKREKINIDLSITYNNVKNYILEKFSPFLKEIEEETREKIKPTNGMTIDELRLAYASNEEFLDKLREFCTKVINSINNHSSTTLEDLIQLRVPLGIETSKKIRMNKERKNSFLNEIENLLITNISNMPKAIAESIKLAPHTSIINGCFSNFHDMYIDNSSLLKTKLIFDTIPQKVINDPVLSKSVDKISLDMIDKIRKQNRIRRIMINRNSICGKLSTYSYITKLVEKEFPTIKDKLSGTILIIRNNKIETADQKTRNEILDKLGSDLIETTIISYNKLFIKKYKSKVANKKL</sequence>
<gene>
    <name evidence="2" type="ORF">Ark11_1061</name>
</gene>
<dbReference type="EMBL" id="LN906597">
    <property type="protein sequence ID" value="CUT17877.1"/>
    <property type="molecule type" value="Genomic_DNA"/>
</dbReference>
<evidence type="ECO:0000256" key="1">
    <source>
        <dbReference type="SAM" id="MobiDB-lite"/>
    </source>
</evidence>
<name>A0A0S4M275_9BURK</name>
<feature type="region of interest" description="Disordered" evidence="1">
    <location>
        <begin position="1"/>
        <end position="28"/>
    </location>
</feature>
<dbReference type="RefSeq" id="WP_092490549.1">
    <property type="nucleotide sequence ID" value="NZ_LN906597.1"/>
</dbReference>
<protein>
    <submittedName>
        <fullName evidence="2">Uncharacterized protein</fullName>
    </submittedName>
</protein>
<feature type="compositionally biased region" description="Polar residues" evidence="1">
    <location>
        <begin position="1"/>
        <end position="17"/>
    </location>
</feature>
<evidence type="ECO:0000313" key="3">
    <source>
        <dbReference type="Proteomes" id="UP000198651"/>
    </source>
</evidence>